<evidence type="ECO:0000313" key="2">
    <source>
        <dbReference type="Proteomes" id="UP000031523"/>
    </source>
</evidence>
<accession>A0A0B5ET71</accession>
<keyword evidence="2" id="KW-1185">Reference proteome</keyword>
<organism evidence="1 2">
    <name type="scientific">Streptomyces albus (strain ATCC 21838 / DSM 41398 / FERM P-419 / JCM 4703 / NBRC 107858)</name>
    <dbReference type="NCBI Taxonomy" id="1081613"/>
    <lineage>
        <taxon>Bacteria</taxon>
        <taxon>Bacillati</taxon>
        <taxon>Actinomycetota</taxon>
        <taxon>Actinomycetes</taxon>
        <taxon>Kitasatosporales</taxon>
        <taxon>Streptomycetaceae</taxon>
        <taxon>Streptomyces</taxon>
    </lineage>
</organism>
<gene>
    <name evidence="1" type="ORF">SLNWT_1565</name>
</gene>
<dbReference type="AlphaFoldDB" id="A0A0B5ET71"/>
<proteinExistence type="predicted"/>
<protein>
    <submittedName>
        <fullName evidence="1">Uncharacterized protein</fullName>
    </submittedName>
</protein>
<dbReference type="Proteomes" id="UP000031523">
    <property type="component" value="Chromosome"/>
</dbReference>
<dbReference type="KEGG" id="sals:SLNWT_1565"/>
<reference evidence="1 2" key="1">
    <citation type="submission" date="2015-01" db="EMBL/GenBank/DDBJ databases">
        <title>Enhanced salinomycin production by adjusting the supply of polyketide extender units in Streptomyce albus DSM 41398.</title>
        <authorList>
            <person name="Lu C."/>
        </authorList>
    </citation>
    <scope>NUCLEOTIDE SEQUENCE [LARGE SCALE GENOMIC DNA]</scope>
    <source>
        <strain evidence="2">ATCC 21838 / DSM 41398 / FERM P-419 / JCM 4703 / NBRC 107858</strain>
    </source>
</reference>
<dbReference type="EMBL" id="CP010519">
    <property type="protein sequence ID" value="AJE81941.1"/>
    <property type="molecule type" value="Genomic_DNA"/>
</dbReference>
<evidence type="ECO:0000313" key="1">
    <source>
        <dbReference type="EMBL" id="AJE81941.1"/>
    </source>
</evidence>
<sequence length="42" mass="4359">MSSPPCAPDVLDGRRRMISGTGVRANAPLALPRFTPSACTMG</sequence>
<name>A0A0B5ET71_STRA4</name>